<reference evidence="12 13" key="1">
    <citation type="submission" date="2017-05" db="EMBL/GenBank/DDBJ databases">
        <title>The complete genome sequence of Deinococcus ficus isolated from the rhizosphere of the Ficus religiosa L. in Taiwan.</title>
        <authorList>
            <person name="Wu K.-M."/>
            <person name="Liao T.-L."/>
            <person name="Liu Y.-M."/>
            <person name="Young C.-C."/>
            <person name="Tsai S.-F."/>
        </authorList>
    </citation>
    <scope>NUCLEOTIDE SEQUENCE [LARGE SCALE GENOMIC DNA]</scope>
    <source>
        <strain evidence="12 13">CC-FR2-10</strain>
    </source>
</reference>
<comment type="subunit">
    <text evidence="8 10">Part of the 50S ribosomal subunit.</text>
</comment>
<evidence type="ECO:0000313" key="12">
    <source>
        <dbReference type="EMBL" id="ASN79970.1"/>
    </source>
</evidence>
<dbReference type="FunFam" id="3.90.470.10:FF:000011">
    <property type="entry name" value="50S ribosomal protein L22"/>
    <property type="match status" value="1"/>
</dbReference>
<evidence type="ECO:0000313" key="13">
    <source>
        <dbReference type="Proteomes" id="UP000259030"/>
    </source>
</evidence>
<keyword evidence="5 8" id="KW-0687">Ribonucleoprotein</keyword>
<evidence type="ECO:0000256" key="3">
    <source>
        <dbReference type="ARBA" id="ARBA00022884"/>
    </source>
</evidence>
<evidence type="ECO:0000256" key="6">
    <source>
        <dbReference type="ARBA" id="ARBA00025084"/>
    </source>
</evidence>
<keyword evidence="2 8" id="KW-0699">rRNA-binding</keyword>
<proteinExistence type="inferred from homology"/>
<comment type="function">
    <text evidence="8 11">This protein binds specifically to 23S rRNA; its binding is stimulated by other ribosomal proteins, e.g., L4, L17, and L20. It is important during the early stages of 50S assembly. It makes multiple contacts with different domains of the 23S rRNA in the assembled 50S subunit and ribosome.</text>
</comment>
<organism evidence="12 13">
    <name type="scientific">Deinococcus ficus</name>
    <dbReference type="NCBI Taxonomy" id="317577"/>
    <lineage>
        <taxon>Bacteria</taxon>
        <taxon>Thermotogati</taxon>
        <taxon>Deinococcota</taxon>
        <taxon>Deinococci</taxon>
        <taxon>Deinococcales</taxon>
        <taxon>Deinococcaceae</taxon>
        <taxon>Deinococcus</taxon>
    </lineage>
</organism>
<dbReference type="PANTHER" id="PTHR13501:SF8">
    <property type="entry name" value="LARGE RIBOSOMAL SUBUNIT PROTEIN UL22M"/>
    <property type="match status" value="1"/>
</dbReference>
<name>A0A221STL5_9DEIO</name>
<keyword evidence="3 8" id="KW-0694">RNA-binding</keyword>
<dbReference type="KEGG" id="dfc:DFI_02200"/>
<dbReference type="InterPro" id="IPR047867">
    <property type="entry name" value="Ribosomal_uL22_bac/org-type"/>
</dbReference>
<keyword evidence="13" id="KW-1185">Reference proteome</keyword>
<evidence type="ECO:0000256" key="8">
    <source>
        <dbReference type="HAMAP-Rule" id="MF_01331"/>
    </source>
</evidence>
<dbReference type="NCBIfam" id="TIGR01044">
    <property type="entry name" value="rplV_bact"/>
    <property type="match status" value="1"/>
</dbReference>
<dbReference type="InterPro" id="IPR018260">
    <property type="entry name" value="Ribosomal_uL22_CS"/>
</dbReference>
<comment type="function">
    <text evidence="8">The globular domain of the protein is located near the polypeptide exit tunnel on the outside of the subunit, while an extended beta-hairpin is found that lines the wall of the exit tunnel in the center of the 70S ribosome.</text>
</comment>
<evidence type="ECO:0000256" key="1">
    <source>
        <dbReference type="ARBA" id="ARBA00009451"/>
    </source>
</evidence>
<dbReference type="InterPro" id="IPR005727">
    <property type="entry name" value="Ribosomal_uL22_bac/chlpt-type"/>
</dbReference>
<evidence type="ECO:0000256" key="5">
    <source>
        <dbReference type="ARBA" id="ARBA00023274"/>
    </source>
</evidence>
<dbReference type="Proteomes" id="UP000259030">
    <property type="component" value="Chromosome"/>
</dbReference>
<dbReference type="Gene3D" id="3.90.470.10">
    <property type="entry name" value="Ribosomal protein L22/L17"/>
    <property type="match status" value="1"/>
</dbReference>
<comment type="function">
    <text evidence="6">This protein binds specifically to 23S rRNA; its binding is stimulated by other ribosomal proteins, e.g. L4, L17, and L20. It is important during the early stages of 50S assembly. It makes multiple contacts with different domains of the 23S rRNA in the assembled 50S subunit and ribosome.</text>
</comment>
<dbReference type="EMBL" id="CP021081">
    <property type="protein sequence ID" value="ASN79970.1"/>
    <property type="molecule type" value="Genomic_DNA"/>
</dbReference>
<dbReference type="HAMAP" id="MF_01331_B">
    <property type="entry name" value="Ribosomal_uL22_B"/>
    <property type="match status" value="1"/>
</dbReference>
<evidence type="ECO:0000256" key="10">
    <source>
        <dbReference type="RuleBase" id="RU004006"/>
    </source>
</evidence>
<evidence type="ECO:0000256" key="4">
    <source>
        <dbReference type="ARBA" id="ARBA00022980"/>
    </source>
</evidence>
<dbReference type="STRING" id="317577.GCA_000419625_00702"/>
<accession>A0A221STL5</accession>
<evidence type="ECO:0000256" key="2">
    <source>
        <dbReference type="ARBA" id="ARBA00022730"/>
    </source>
</evidence>
<dbReference type="GO" id="GO:0006412">
    <property type="term" value="P:translation"/>
    <property type="evidence" value="ECO:0007669"/>
    <property type="project" value="UniProtKB-UniRule"/>
</dbReference>
<dbReference type="SUPFAM" id="SSF54843">
    <property type="entry name" value="Ribosomal protein L22"/>
    <property type="match status" value="1"/>
</dbReference>
<dbReference type="InterPro" id="IPR001063">
    <property type="entry name" value="Ribosomal_uL22"/>
</dbReference>
<protein>
    <recommendedName>
        <fullName evidence="7 8">Large ribosomal subunit protein uL22</fullName>
    </recommendedName>
</protein>
<dbReference type="CDD" id="cd00336">
    <property type="entry name" value="Ribosomal_L22"/>
    <property type="match status" value="1"/>
</dbReference>
<dbReference type="OrthoDB" id="9805969at2"/>
<dbReference type="GO" id="GO:0019843">
    <property type="term" value="F:rRNA binding"/>
    <property type="evidence" value="ECO:0007669"/>
    <property type="project" value="UniProtKB-UniRule"/>
</dbReference>
<dbReference type="PROSITE" id="PS00464">
    <property type="entry name" value="RIBOSOMAL_L22"/>
    <property type="match status" value="1"/>
</dbReference>
<dbReference type="GO" id="GO:0022625">
    <property type="term" value="C:cytosolic large ribosomal subunit"/>
    <property type="evidence" value="ECO:0007669"/>
    <property type="project" value="TreeGrafter"/>
</dbReference>
<evidence type="ECO:0000256" key="7">
    <source>
        <dbReference type="ARBA" id="ARBA00035207"/>
    </source>
</evidence>
<keyword evidence="4 8" id="KW-0689">Ribosomal protein</keyword>
<dbReference type="PANTHER" id="PTHR13501">
    <property type="entry name" value="CHLOROPLAST 50S RIBOSOMAL PROTEIN L22-RELATED"/>
    <property type="match status" value="1"/>
</dbReference>
<sequence>MTASDTRTRRVSLPAHAVLVERPTEFGKDYDTKKARKQKYVIRRPGYAIAKYVRMSPRKVRLVVDLIRGKSVTEAEAILRFLPRAASEPVAKVLNSAKHNALHNDEMLEDRLVITAAYVDAGPTLKRLIPRARGSANILKKRTSHITIVVGEKGAK</sequence>
<gene>
    <name evidence="8" type="primary">rplV</name>
    <name evidence="12" type="ORF">DFI_02200</name>
</gene>
<dbReference type="InterPro" id="IPR036394">
    <property type="entry name" value="Ribosomal_uL22_sf"/>
</dbReference>
<evidence type="ECO:0000256" key="11">
    <source>
        <dbReference type="RuleBase" id="RU004008"/>
    </source>
</evidence>
<comment type="similarity">
    <text evidence="1 8 9">Belongs to the universal ribosomal protein uL22 family.</text>
</comment>
<dbReference type="AlphaFoldDB" id="A0A221STL5"/>
<dbReference type="GO" id="GO:0003735">
    <property type="term" value="F:structural constituent of ribosome"/>
    <property type="evidence" value="ECO:0007669"/>
    <property type="project" value="InterPro"/>
</dbReference>
<dbReference type="Pfam" id="PF00237">
    <property type="entry name" value="Ribosomal_L22"/>
    <property type="match status" value="1"/>
</dbReference>
<evidence type="ECO:0000256" key="9">
    <source>
        <dbReference type="RuleBase" id="RU004005"/>
    </source>
</evidence>
<dbReference type="RefSeq" id="WP_022800317.1">
    <property type="nucleotide sequence ID" value="NZ_ATTJ01000001.1"/>
</dbReference>